<name>A0ABV4R946_9ACTN</name>
<dbReference type="EMBL" id="JAXCEH010000063">
    <property type="protein sequence ID" value="MFA1559435.1"/>
    <property type="molecule type" value="Genomic_DNA"/>
</dbReference>
<evidence type="ECO:0000313" key="2">
    <source>
        <dbReference type="EMBL" id="MFA1559435.1"/>
    </source>
</evidence>
<evidence type="ECO:0000313" key="3">
    <source>
        <dbReference type="Proteomes" id="UP001569904"/>
    </source>
</evidence>
<dbReference type="RefSeq" id="WP_371946453.1">
    <property type="nucleotide sequence ID" value="NZ_JAXCEH010000063.1"/>
</dbReference>
<proteinExistence type="predicted"/>
<gene>
    <name evidence="2" type="ORF">SM436_37605</name>
</gene>
<feature type="domain" description="Helix-turn-helix" evidence="1">
    <location>
        <begin position="62"/>
        <end position="110"/>
    </location>
</feature>
<comment type="caution">
    <text evidence="2">The sequence shown here is derived from an EMBL/GenBank/DDBJ whole genome shotgun (WGS) entry which is preliminary data.</text>
</comment>
<dbReference type="InterPro" id="IPR041657">
    <property type="entry name" value="HTH_17"/>
</dbReference>
<accession>A0ABV4R946</accession>
<dbReference type="Pfam" id="PF12728">
    <property type="entry name" value="HTH_17"/>
    <property type="match status" value="1"/>
</dbReference>
<dbReference type="Proteomes" id="UP001569904">
    <property type="component" value="Unassembled WGS sequence"/>
</dbReference>
<reference evidence="2 3" key="1">
    <citation type="submission" date="2023-11" db="EMBL/GenBank/DDBJ databases">
        <title>Actinomadura monticuli sp. nov., isolated from volcanic ash.</title>
        <authorList>
            <person name="Lee S.D."/>
            <person name="Yang H."/>
            <person name="Kim I.S."/>
        </authorList>
    </citation>
    <scope>NUCLEOTIDE SEQUENCE [LARGE SCALE GENOMIC DNA]</scope>
    <source>
        <strain evidence="2 3">DSM 45346</strain>
    </source>
</reference>
<evidence type="ECO:0000259" key="1">
    <source>
        <dbReference type="Pfam" id="PF12728"/>
    </source>
</evidence>
<organism evidence="2 3">
    <name type="scientific">Actinomadura chokoriensis</name>
    <dbReference type="NCBI Taxonomy" id="454156"/>
    <lineage>
        <taxon>Bacteria</taxon>
        <taxon>Bacillati</taxon>
        <taxon>Actinomycetota</taxon>
        <taxon>Actinomycetes</taxon>
        <taxon>Streptosporangiales</taxon>
        <taxon>Thermomonosporaceae</taxon>
        <taxon>Actinomadura</taxon>
    </lineage>
</organism>
<keyword evidence="3" id="KW-1185">Reference proteome</keyword>
<sequence length="112" mass="12528">MTDERQIPTEVLVILRRLLVQHRAQPNTYRGLLLVDTLVHDYRGRVDATGVGVSDPGIPSWFLTTTEVAEILHVTPDAVRKACRLGTLTGRRQPGSREWRIDPAAVAEYRAA</sequence>
<protein>
    <submittedName>
        <fullName evidence="2">Helix-turn-helix domain-containing protein</fullName>
    </submittedName>
</protein>